<gene>
    <name evidence="4" type="ORF">SAMN04488509_104141</name>
</gene>
<dbReference type="OrthoDB" id="6057519at2"/>
<reference evidence="4 5" key="1">
    <citation type="submission" date="2016-10" db="EMBL/GenBank/DDBJ databases">
        <authorList>
            <person name="de Groot N.N."/>
        </authorList>
    </citation>
    <scope>NUCLEOTIDE SEQUENCE [LARGE SCALE GENOMIC DNA]</scope>
    <source>
        <strain evidence="4 5">DSM 16957</strain>
    </source>
</reference>
<dbReference type="PANTHER" id="PTHR34819">
    <property type="entry name" value="LARGE CYSTEINE-RICH PERIPLASMIC PROTEIN OMCB"/>
    <property type="match status" value="1"/>
</dbReference>
<dbReference type="InterPro" id="IPR001434">
    <property type="entry name" value="OmcB-like_DUF11"/>
</dbReference>
<feature type="domain" description="DUF11" evidence="3">
    <location>
        <begin position="189"/>
        <end position="298"/>
    </location>
</feature>
<dbReference type="InterPro" id="IPR051172">
    <property type="entry name" value="Chlamydia_OmcB"/>
</dbReference>
<dbReference type="AlphaFoldDB" id="A0A1G6W5D8"/>
<dbReference type="RefSeq" id="WP_091241852.1">
    <property type="nucleotide sequence ID" value="NZ_FNAG01000004.1"/>
</dbReference>
<evidence type="ECO:0000313" key="4">
    <source>
        <dbReference type="EMBL" id="SDD61092.1"/>
    </source>
</evidence>
<protein>
    <submittedName>
        <fullName evidence="4">Conserved repeat domain-containing protein</fullName>
    </submittedName>
</protein>
<dbReference type="STRING" id="265719.SAMN04488509_104141"/>
<dbReference type="InterPro" id="IPR047589">
    <property type="entry name" value="DUF11_rpt"/>
</dbReference>
<dbReference type="EMBL" id="FNAG01000004">
    <property type="protein sequence ID" value="SDD61092.1"/>
    <property type="molecule type" value="Genomic_DNA"/>
</dbReference>
<evidence type="ECO:0000256" key="1">
    <source>
        <dbReference type="SAM" id="Phobius"/>
    </source>
</evidence>
<proteinExistence type="predicted"/>
<keyword evidence="1" id="KW-0812">Transmembrane</keyword>
<dbReference type="InterPro" id="IPR013783">
    <property type="entry name" value="Ig-like_fold"/>
</dbReference>
<keyword evidence="5" id="KW-1185">Reference proteome</keyword>
<keyword evidence="1" id="KW-0472">Membrane</keyword>
<feature type="signal peptide" evidence="2">
    <location>
        <begin position="1"/>
        <end position="20"/>
    </location>
</feature>
<sequence length="628" mass="61401">MFKPWIPAAAALLFAAGVHADSTRRSAPELAPATEKPASAPVVQMTSTIAATVSYPGTLPASPTFNRPSGCASLSGVGTAVAFHEQSFTVDTAGSYTLTVLNTAPAIDTVMVLYQGSFSAASPLTNCIAYNDDTAGLGALSRITQTLATGTTYVLVTTTFGNGETGSFNNEITGPGGISLVGAGPSANLGLTKSAPDGVVNGGTYRYVLAASNAGPDNATGVTVTDTLPAGVSFVSSTCGATAAGQTVTWPIGAFANGGSTSCTLTVSRDSLTCSTVVNTASISGTETDPNPANNTATHSNGGSDLIVDGSFEAPSAPAWTQSSTNYGSPLCDEAGCGTGGGTAGPRTGSQWMWFGGAGALEVGVAEQSVAIPAGATTLSFGYRLGLCAAGAGANDFIRLTVGGTELWRRDASSAECGATAYALASVDISALAGSTQAVRFESTSGTAGTSSNFSIDDVSLPSSPVCVAPPNADLSIAQTLTPVGAQLVGNGVDVALTAANAGPGAASGVTVSTVLPAQLSFVNSTCGATAVGQTVTWAVGALANGASASCTINTSISAGGAISVSSSVSSSTTDPVTTNNAAASSLSGAPVAAARPAVVPSLNAVGLLALVLSLLAVGGLAFGRREH</sequence>
<organism evidence="4 5">
    <name type="scientific">Aquimonas voraii</name>
    <dbReference type="NCBI Taxonomy" id="265719"/>
    <lineage>
        <taxon>Bacteria</taxon>
        <taxon>Pseudomonadati</taxon>
        <taxon>Pseudomonadota</taxon>
        <taxon>Gammaproteobacteria</taxon>
        <taxon>Lysobacterales</taxon>
        <taxon>Lysobacteraceae</taxon>
        <taxon>Aquimonas</taxon>
    </lineage>
</organism>
<keyword evidence="2" id="KW-0732">Signal</keyword>
<dbReference type="Pfam" id="PF01345">
    <property type="entry name" value="DUF11"/>
    <property type="match status" value="2"/>
</dbReference>
<dbReference type="Gene3D" id="2.60.40.10">
    <property type="entry name" value="Immunoglobulins"/>
    <property type="match status" value="1"/>
</dbReference>
<feature type="chain" id="PRO_5011741090" evidence="2">
    <location>
        <begin position="21"/>
        <end position="628"/>
    </location>
</feature>
<dbReference type="Gene3D" id="2.60.40.3080">
    <property type="match status" value="1"/>
</dbReference>
<evidence type="ECO:0000313" key="5">
    <source>
        <dbReference type="Proteomes" id="UP000199603"/>
    </source>
</evidence>
<keyword evidence="1" id="KW-1133">Transmembrane helix</keyword>
<feature type="transmembrane region" description="Helical" evidence="1">
    <location>
        <begin position="605"/>
        <end position="624"/>
    </location>
</feature>
<feature type="domain" description="DUF11" evidence="3">
    <location>
        <begin position="474"/>
        <end position="586"/>
    </location>
</feature>
<dbReference type="NCBIfam" id="TIGR01451">
    <property type="entry name" value="B_ant_repeat"/>
    <property type="match status" value="1"/>
</dbReference>
<evidence type="ECO:0000256" key="2">
    <source>
        <dbReference type="SAM" id="SignalP"/>
    </source>
</evidence>
<name>A0A1G6W5D8_9GAMM</name>
<evidence type="ECO:0000259" key="3">
    <source>
        <dbReference type="Pfam" id="PF01345"/>
    </source>
</evidence>
<dbReference type="Proteomes" id="UP000199603">
    <property type="component" value="Unassembled WGS sequence"/>
</dbReference>
<accession>A0A1G6W5D8</accession>